<evidence type="ECO:0000313" key="3">
    <source>
        <dbReference type="Proteomes" id="UP000314294"/>
    </source>
</evidence>
<organism evidence="2 3">
    <name type="scientific">Liparis tanakae</name>
    <name type="common">Tanaka's snailfish</name>
    <dbReference type="NCBI Taxonomy" id="230148"/>
    <lineage>
        <taxon>Eukaryota</taxon>
        <taxon>Metazoa</taxon>
        <taxon>Chordata</taxon>
        <taxon>Craniata</taxon>
        <taxon>Vertebrata</taxon>
        <taxon>Euteleostomi</taxon>
        <taxon>Actinopterygii</taxon>
        <taxon>Neopterygii</taxon>
        <taxon>Teleostei</taxon>
        <taxon>Neoteleostei</taxon>
        <taxon>Acanthomorphata</taxon>
        <taxon>Eupercaria</taxon>
        <taxon>Perciformes</taxon>
        <taxon>Cottioidei</taxon>
        <taxon>Cottales</taxon>
        <taxon>Liparidae</taxon>
        <taxon>Liparis</taxon>
    </lineage>
</organism>
<evidence type="ECO:0000313" key="2">
    <source>
        <dbReference type="EMBL" id="TNN46247.1"/>
    </source>
</evidence>
<dbReference type="AlphaFoldDB" id="A0A4Z2FYH2"/>
<keyword evidence="3" id="KW-1185">Reference proteome</keyword>
<feature type="region of interest" description="Disordered" evidence="1">
    <location>
        <begin position="1"/>
        <end position="28"/>
    </location>
</feature>
<evidence type="ECO:0000256" key="1">
    <source>
        <dbReference type="SAM" id="MobiDB-lite"/>
    </source>
</evidence>
<dbReference type="Proteomes" id="UP000314294">
    <property type="component" value="Unassembled WGS sequence"/>
</dbReference>
<protein>
    <submittedName>
        <fullName evidence="2">Uncharacterized protein</fullName>
    </submittedName>
</protein>
<comment type="caution">
    <text evidence="2">The sequence shown here is derived from an EMBL/GenBank/DDBJ whole genome shotgun (WGS) entry which is preliminary data.</text>
</comment>
<accession>A0A4Z2FYH2</accession>
<dbReference type="EMBL" id="SRLO01000800">
    <property type="protein sequence ID" value="TNN46247.1"/>
    <property type="molecule type" value="Genomic_DNA"/>
</dbReference>
<name>A0A4Z2FYH2_9TELE</name>
<proteinExistence type="predicted"/>
<sequence>MSPGRRSEKLRRGKVTSHPLRTKEPRKDRECNIPTVIKLWRFRISMRSVKGAVLVPPLARENRTPTR</sequence>
<gene>
    <name evidence="2" type="ORF">EYF80_043560</name>
</gene>
<reference evidence="2 3" key="1">
    <citation type="submission" date="2019-03" db="EMBL/GenBank/DDBJ databases">
        <title>First draft genome of Liparis tanakae, snailfish: a comprehensive survey of snailfish specific genes.</title>
        <authorList>
            <person name="Kim W."/>
            <person name="Song I."/>
            <person name="Jeong J.-H."/>
            <person name="Kim D."/>
            <person name="Kim S."/>
            <person name="Ryu S."/>
            <person name="Song J.Y."/>
            <person name="Lee S.K."/>
        </authorList>
    </citation>
    <scope>NUCLEOTIDE SEQUENCE [LARGE SCALE GENOMIC DNA]</scope>
    <source>
        <tissue evidence="2">Muscle</tissue>
    </source>
</reference>